<keyword evidence="6" id="KW-1133">Transmembrane helix</keyword>
<dbReference type="RefSeq" id="XP_044425745.1">
    <property type="nucleotide sequence ID" value="XM_044569810.1"/>
</dbReference>
<dbReference type="OrthoDB" id="10253409at2759"/>
<evidence type="ECO:0000256" key="3">
    <source>
        <dbReference type="ARBA" id="ARBA00022707"/>
    </source>
</evidence>
<comment type="similarity">
    <text evidence="1">Belongs to the dymeclin family.</text>
</comment>
<dbReference type="Gramene" id="TraesJUL7A03G03857160.1">
    <property type="protein sequence ID" value="TraesJUL7A03G03857160.1"/>
    <property type="gene ID" value="TraesJUL7A03G03857160"/>
</dbReference>
<dbReference type="GO" id="GO:0007030">
    <property type="term" value="P:Golgi organization"/>
    <property type="evidence" value="ECO:0000318"/>
    <property type="project" value="GO_Central"/>
</dbReference>
<dbReference type="AlphaFoldDB" id="A0A3B6R862"/>
<keyword evidence="6" id="KW-0812">Transmembrane</keyword>
<reference evidence="7" key="1">
    <citation type="submission" date="2018-08" db="EMBL/GenBank/DDBJ databases">
        <authorList>
            <person name="Rossello M."/>
        </authorList>
    </citation>
    <scope>NUCLEOTIDE SEQUENCE [LARGE SCALE GENOMIC DNA]</scope>
    <source>
        <strain evidence="7">cv. Chinese Spring</strain>
    </source>
</reference>
<evidence type="ECO:0000256" key="5">
    <source>
        <dbReference type="SAM" id="MobiDB-lite"/>
    </source>
</evidence>
<keyword evidence="4" id="KW-0449">Lipoprotein</keyword>
<dbReference type="InterPro" id="IPR019142">
    <property type="entry name" value="Dymeclin"/>
</dbReference>
<protein>
    <recommendedName>
        <fullName evidence="2">Dymeclin</fullName>
    </recommendedName>
</protein>
<dbReference type="Gramene" id="TraesJUL7A03G03857160.2">
    <property type="protein sequence ID" value="TraesJUL7A03G03857160.2"/>
    <property type="gene ID" value="TraesJUL7A03G03857160"/>
</dbReference>
<dbReference type="PANTHER" id="PTHR12895">
    <property type="entry name" value="DYMECLIN"/>
    <property type="match status" value="1"/>
</dbReference>
<name>A0A3B6R862_WHEAT</name>
<dbReference type="PaxDb" id="4565-Traes_7AS_80526B93D.1"/>
<keyword evidence="6" id="KW-0472">Membrane</keyword>
<dbReference type="PANTHER" id="PTHR12895:SF9">
    <property type="entry name" value="DYMECLIN"/>
    <property type="match status" value="1"/>
</dbReference>
<dbReference type="Gramene" id="TraesROB_scaffold_014959_01G000300.1">
    <property type="protein sequence ID" value="TraesROB_scaffold_014959_01G000300.1"/>
    <property type="gene ID" value="TraesROB_scaffold_014959_01G000300"/>
</dbReference>
<dbReference type="Gramene" id="TraesPARA_EIv1.0_2241590.1">
    <property type="protein sequence ID" value="TraesPARA_EIv1.0_2241590.1.CDS"/>
    <property type="gene ID" value="TraesPARA_EIv1.0_2241590"/>
</dbReference>
<dbReference type="EnsemblPlants" id="TraesCS7A02G069000.1">
    <property type="protein sequence ID" value="TraesCS7A02G069000.1"/>
    <property type="gene ID" value="TraesCS7A02G069000"/>
</dbReference>
<gene>
    <name evidence="7" type="primary">LOC123150011</name>
</gene>
<evidence type="ECO:0000313" key="7">
    <source>
        <dbReference type="EnsemblPlants" id="TraesCS7A02G069000.1"/>
    </source>
</evidence>
<proteinExistence type="inferred from homology"/>
<dbReference type="Gramene" id="TraesCS7A02G069000.1">
    <property type="protein sequence ID" value="TraesCS7A02G069000.1"/>
    <property type="gene ID" value="TraesCS7A02G069000"/>
</dbReference>
<dbReference type="Gramene" id="TraesSTA7A03G03816340.1">
    <property type="protein sequence ID" value="TraesSTA7A03G03816340.1"/>
    <property type="gene ID" value="TraesSTA7A03G03816340"/>
</dbReference>
<feature type="transmembrane region" description="Helical" evidence="6">
    <location>
        <begin position="664"/>
        <end position="683"/>
    </location>
</feature>
<dbReference type="OMA" id="EPICCEL"/>
<keyword evidence="3" id="KW-0519">Myristate</keyword>
<keyword evidence="8" id="KW-1185">Reference proteome</keyword>
<dbReference type="Gramene" id="TraesCAD_scaffold_046481_01G000200.1">
    <property type="protein sequence ID" value="TraesCAD_scaffold_046481_01G000200.1"/>
    <property type="gene ID" value="TraesCAD_scaffold_046481_01G000200"/>
</dbReference>
<dbReference type="Gramene" id="TraesCLE_scaffold_002804_01G000400.1">
    <property type="protein sequence ID" value="TraesCLE_scaffold_002804_01G000400.1"/>
    <property type="gene ID" value="TraesCLE_scaffold_002804_01G000400"/>
</dbReference>
<evidence type="ECO:0000256" key="6">
    <source>
        <dbReference type="SAM" id="Phobius"/>
    </source>
</evidence>
<dbReference type="GO" id="GO:0005794">
    <property type="term" value="C:Golgi apparatus"/>
    <property type="evidence" value="ECO:0000318"/>
    <property type="project" value="GO_Central"/>
</dbReference>
<sequence length="759" mass="83301">MGAAPSTPRLGEAVSASPGEAPSTPRLREAGSASLGAAEQMFAALVGDKAYPISSEFWRQLLELPLTLQGPRDRVLQACHPFAQNNYHTKYLAKILIDLVWCLQECTSASSVSSSVYRKAINAAYISSIFLKLITENAKADNWQELCLDTNKDDKGLDNFPSDQSVEYFLMKGVRNYIGSVDISPESCYLHQELLNLMLVLLSTQLCSGPSPEPKDVHPFIDAAMLQDASIVASVVQKFLLNFVRWPQIPSNGSHPVFSDDGGSGVMQRIGSAAEMNYAAVDRADVEGNAQNGPVVRLSFASLFDALGTCLKDESSVLLLYSLVHGNCDFQEYVLVRTDLDTLLMPTFEMLYDASRKTSNQIYMLLIILLIPSQDSTFNANVHKLDVYLHTNCLVILAIMGPHAHRLSAYASQRLVSLFDMLPHKYTKLAELQNDKALKVMSDQIEADITSDETACIISKCEEYGFAEGVTTKAAATSDANASTIEDGTKTVSSNLSSSKVESTQLSSGTYVSLGQQKKLMIHKGFWFTGYLLLIIVSMFLPLSEARQIVQLSESEFCSNHYLLSRKIAVACIPTQPEPICCELLVPALDSKGCICKLMNDGTELDNFLMKYTSCGGQHPELLEDAQNCSSAPTATVTEVAPTQKIPEVAIIASKPKNVKSLRWLLVLLLAVVLIGLLFWGTLELKKRREAGRVGPQTQEVQLGRRVTVQARQTADDSIRNQHVDIPILEDLPFVGPMTRNRFNSLKERAAGTKESTSD</sequence>
<dbReference type="Pfam" id="PF09742">
    <property type="entry name" value="Dymeclin"/>
    <property type="match status" value="3"/>
</dbReference>
<dbReference type="Proteomes" id="UP000019116">
    <property type="component" value="Chromosome 7A"/>
</dbReference>
<feature type="region of interest" description="Disordered" evidence="5">
    <location>
        <begin position="1"/>
        <end position="30"/>
    </location>
</feature>
<dbReference type="Gramene" id="TraesARI7A03G03788910.1">
    <property type="protein sequence ID" value="TraesARI7A03G03788910.1"/>
    <property type="gene ID" value="TraesARI7A03G03788910"/>
</dbReference>
<evidence type="ECO:0000256" key="2">
    <source>
        <dbReference type="ARBA" id="ARBA00015736"/>
    </source>
</evidence>
<accession>A0A3B6R862</accession>
<dbReference type="Gramene" id="TraesWEE_scaffold_059021_01G000100.1">
    <property type="protein sequence ID" value="TraesWEE_scaffold_059021_01G000100.1"/>
    <property type="gene ID" value="TraesWEE_scaffold_059021_01G000100"/>
</dbReference>
<dbReference type="GeneID" id="123150011"/>
<dbReference type="Gramene" id="TraesPARA_EIv1.0_2241590.2">
    <property type="protein sequence ID" value="TraesPARA_EIv1.0_2241590.2.CDS"/>
    <property type="gene ID" value="TraesPARA_EIv1.0_2241590"/>
</dbReference>
<reference evidence="7" key="2">
    <citation type="submission" date="2018-10" db="UniProtKB">
        <authorList>
            <consortium name="EnsemblPlants"/>
        </authorList>
    </citation>
    <scope>IDENTIFICATION</scope>
</reference>
<dbReference type="Gramene" id="TraesJAG7A03G03804920.1">
    <property type="protein sequence ID" value="TraesJAG7A03G03804920.1"/>
    <property type="gene ID" value="TraesJAG7A03G03804920"/>
</dbReference>
<dbReference type="KEGG" id="taes:123150011"/>
<evidence type="ECO:0000313" key="8">
    <source>
        <dbReference type="Proteomes" id="UP000019116"/>
    </source>
</evidence>
<feature type="transmembrane region" description="Helical" evidence="6">
    <location>
        <begin position="525"/>
        <end position="543"/>
    </location>
</feature>
<dbReference type="Gramene" id="TraesSTA7A03G03816340.2">
    <property type="protein sequence ID" value="TraesSTA7A03G03816340.2"/>
    <property type="gene ID" value="TraesSTA7A03G03816340"/>
</dbReference>
<dbReference type="STRING" id="4565.A0A3B6R862"/>
<evidence type="ECO:0000256" key="4">
    <source>
        <dbReference type="ARBA" id="ARBA00023288"/>
    </source>
</evidence>
<organism evidence="7">
    <name type="scientific">Triticum aestivum</name>
    <name type="common">Wheat</name>
    <dbReference type="NCBI Taxonomy" id="4565"/>
    <lineage>
        <taxon>Eukaryota</taxon>
        <taxon>Viridiplantae</taxon>
        <taxon>Streptophyta</taxon>
        <taxon>Embryophyta</taxon>
        <taxon>Tracheophyta</taxon>
        <taxon>Spermatophyta</taxon>
        <taxon>Magnoliopsida</taxon>
        <taxon>Liliopsida</taxon>
        <taxon>Poales</taxon>
        <taxon>Poaceae</taxon>
        <taxon>BOP clade</taxon>
        <taxon>Pooideae</taxon>
        <taxon>Triticodae</taxon>
        <taxon>Triticeae</taxon>
        <taxon>Triticinae</taxon>
        <taxon>Triticum</taxon>
    </lineage>
</organism>
<evidence type="ECO:0000256" key="1">
    <source>
        <dbReference type="ARBA" id="ARBA00010603"/>
    </source>
</evidence>